<evidence type="ECO:0000313" key="3">
    <source>
        <dbReference type="EMBL" id="MSC32902.1"/>
    </source>
</evidence>
<reference evidence="4 5" key="1">
    <citation type="journal article" date="2019" name="Nat. Med.">
        <title>A library of human gut bacterial isolates paired with longitudinal multiomics data enables mechanistic microbiome research.</title>
        <authorList>
            <person name="Poyet M."/>
            <person name="Groussin M."/>
            <person name="Gibbons S.M."/>
            <person name="Avila-Pacheco J."/>
            <person name="Jiang X."/>
            <person name="Kearney S.M."/>
            <person name="Perrotta A.R."/>
            <person name="Berdy B."/>
            <person name="Zhao S."/>
            <person name="Lieberman T.D."/>
            <person name="Swanson P.K."/>
            <person name="Smith M."/>
            <person name="Roesemann S."/>
            <person name="Alexander J.E."/>
            <person name="Rich S.A."/>
            <person name="Livny J."/>
            <person name="Vlamakis H."/>
            <person name="Clish C."/>
            <person name="Bullock K."/>
            <person name="Deik A."/>
            <person name="Scott J."/>
            <person name="Pierce K.A."/>
            <person name="Xavier R.J."/>
            <person name="Alm E.J."/>
        </authorList>
    </citation>
    <scope>NUCLEOTIDE SEQUENCE [LARGE SCALE GENOMIC DNA]</scope>
    <source>
        <strain evidence="2 4">BIOML-A4</strain>
        <strain evidence="3 5">BIOML-A5</strain>
    </source>
</reference>
<dbReference type="Gene3D" id="1.10.287.950">
    <property type="entry name" value="Methyl-accepting chemotaxis protein"/>
    <property type="match status" value="2"/>
</dbReference>
<dbReference type="Proteomes" id="UP000433575">
    <property type="component" value="Unassembled WGS sequence"/>
</dbReference>
<evidence type="ECO:0000313" key="5">
    <source>
        <dbReference type="Proteomes" id="UP000480929"/>
    </source>
</evidence>
<keyword evidence="5" id="KW-1185">Reference proteome</keyword>
<feature type="signal peptide" evidence="1">
    <location>
        <begin position="1"/>
        <end position="26"/>
    </location>
</feature>
<protein>
    <submittedName>
        <fullName evidence="2">Uncharacterized protein</fullName>
    </submittedName>
</protein>
<evidence type="ECO:0000256" key="1">
    <source>
        <dbReference type="SAM" id="SignalP"/>
    </source>
</evidence>
<dbReference type="Proteomes" id="UP000480929">
    <property type="component" value="Unassembled WGS sequence"/>
</dbReference>
<dbReference type="AlphaFoldDB" id="A0A6N7S710"/>
<sequence>MKKKTGFLSLALSGVLAMNLWTPVLAEEQPEEKTRKEETVYAFLDWQGELKSATVSEWLHNDQGFHQTADQSLLENIKNISGDDLPQQNGSSLVWDSAEHDLYYQGTTAAPLPLSMQIRYEFNGKAVDPQEIVGQNGSLKITIKLINHLEKTETINGKTKYISTLFPCAIVTDLPTETFKDVKAESGLIFNESKNQIVALATISGMSQMLQDSQISALDEIKDKLKDEFVITAEVENFEMPSIILAATASSNLEDQEIDRSDLDQLSSGVNDLKEATAKILDGTVQLHDANIELNDKMGEFQSKYKEFSDGLNTASTSSKDLKEGAQKLSEGVGEMQLQLSAMLQKYNLTDEQLMGLLQQLNDSLTQLQNASALMQQLARSMQGLAEMPQATGDAIRGAAQSESFNTAWASATDQVKAGVTANLPDVSIEVNQEALVSAISQALIEQGIEEGQIPDLTQAVAGKVKEQLDAQLTTAQQTWKAGLGQAAEAGVDAMGQAGKQVAAGTIETIAASVQETMNEKVQEMAGLMSQAQQLTTEMIAMIEQINGMIEQIGGVDELKNALGALQQLPEGLKTLKTGTDQLAEGTAAMKAGLDKLNGASGEIADAIDKFKAATQKLAEKTGELNDGVHEFSREGIDELSGKVTEAMDDLNEVLDTAHAALDQSQEYRSYAGASDDMETSVKFIMKTDEIKRPEEKTPDAEAQPEVKTTFWERVKNLFH</sequence>
<name>A0A6N7S710_9FIRM</name>
<dbReference type="OrthoDB" id="9815841at2"/>
<evidence type="ECO:0000313" key="4">
    <source>
        <dbReference type="Proteomes" id="UP000433575"/>
    </source>
</evidence>
<dbReference type="RefSeq" id="WP_154238463.1">
    <property type="nucleotide sequence ID" value="NZ_WKPI01000009.1"/>
</dbReference>
<proteinExistence type="predicted"/>
<dbReference type="EMBL" id="WKPJ01000008">
    <property type="protein sequence ID" value="MSA89096.1"/>
    <property type="molecule type" value="Genomic_DNA"/>
</dbReference>
<keyword evidence="1" id="KW-0732">Signal</keyword>
<organism evidence="2 4">
    <name type="scientific">Holdemania massiliensis</name>
    <dbReference type="NCBI Taxonomy" id="1468449"/>
    <lineage>
        <taxon>Bacteria</taxon>
        <taxon>Bacillati</taxon>
        <taxon>Bacillota</taxon>
        <taxon>Erysipelotrichia</taxon>
        <taxon>Erysipelotrichales</taxon>
        <taxon>Erysipelotrichaceae</taxon>
        <taxon>Holdemania</taxon>
    </lineage>
</organism>
<feature type="chain" id="PRO_5026994776" evidence="1">
    <location>
        <begin position="27"/>
        <end position="720"/>
    </location>
</feature>
<accession>A0A6N7S710</accession>
<comment type="caution">
    <text evidence="2">The sequence shown here is derived from an EMBL/GenBank/DDBJ whole genome shotgun (WGS) entry which is preliminary data.</text>
</comment>
<gene>
    <name evidence="3" type="ORF">GKD88_07190</name>
    <name evidence="2" type="ORF">GKE08_07135</name>
</gene>
<dbReference type="EMBL" id="WKPI01000009">
    <property type="protein sequence ID" value="MSC32902.1"/>
    <property type="molecule type" value="Genomic_DNA"/>
</dbReference>
<evidence type="ECO:0000313" key="2">
    <source>
        <dbReference type="EMBL" id="MSA89096.1"/>
    </source>
</evidence>